<dbReference type="Gene3D" id="1.20.930.20">
    <property type="entry name" value="Adaptor protein Cbl, N-terminal domain"/>
    <property type="match status" value="1"/>
</dbReference>
<evidence type="ECO:0000313" key="3">
    <source>
        <dbReference type="Proteomes" id="UP000789508"/>
    </source>
</evidence>
<protein>
    <submittedName>
        <fullName evidence="2">11017_t:CDS:1</fullName>
    </submittedName>
</protein>
<dbReference type="Gene3D" id="1.25.40.10">
    <property type="entry name" value="Tetratricopeptide repeat domain"/>
    <property type="match status" value="1"/>
</dbReference>
<accession>A0A9N8ZBC7</accession>
<organism evidence="2 3">
    <name type="scientific">Ambispora leptoticha</name>
    <dbReference type="NCBI Taxonomy" id="144679"/>
    <lineage>
        <taxon>Eukaryota</taxon>
        <taxon>Fungi</taxon>
        <taxon>Fungi incertae sedis</taxon>
        <taxon>Mucoromycota</taxon>
        <taxon>Glomeromycotina</taxon>
        <taxon>Glomeromycetes</taxon>
        <taxon>Archaeosporales</taxon>
        <taxon>Ambisporaceae</taxon>
        <taxon>Ambispora</taxon>
    </lineage>
</organism>
<comment type="caution">
    <text evidence="2">The sequence shown here is derived from an EMBL/GenBank/DDBJ whole genome shotgun (WGS) entry which is preliminary data.</text>
</comment>
<keyword evidence="3" id="KW-1185">Reference proteome</keyword>
<dbReference type="PANTHER" id="PTHR11102:SF160">
    <property type="entry name" value="ERAD-ASSOCIATED E3 UBIQUITIN-PROTEIN LIGASE COMPONENT HRD3"/>
    <property type="match status" value="1"/>
</dbReference>
<proteinExistence type="inferred from homology"/>
<name>A0A9N8ZBC7_9GLOM</name>
<dbReference type="EMBL" id="CAJVPS010000382">
    <property type="protein sequence ID" value="CAG8482073.1"/>
    <property type="molecule type" value="Genomic_DNA"/>
</dbReference>
<dbReference type="InterPro" id="IPR011990">
    <property type="entry name" value="TPR-like_helical_dom_sf"/>
</dbReference>
<dbReference type="Proteomes" id="UP000789508">
    <property type="component" value="Unassembled WGS sequence"/>
</dbReference>
<dbReference type="PANTHER" id="PTHR11102">
    <property type="entry name" value="SEL-1-LIKE PROTEIN"/>
    <property type="match status" value="1"/>
</dbReference>
<evidence type="ECO:0000256" key="1">
    <source>
        <dbReference type="ARBA" id="ARBA00038101"/>
    </source>
</evidence>
<dbReference type="CDD" id="cd21037">
    <property type="entry name" value="MLKL_NTD"/>
    <property type="match status" value="1"/>
</dbReference>
<dbReference type="InterPro" id="IPR050767">
    <property type="entry name" value="Sel1_AlgK"/>
</dbReference>
<dbReference type="InterPro" id="IPR006597">
    <property type="entry name" value="Sel1-like"/>
</dbReference>
<evidence type="ECO:0000313" key="2">
    <source>
        <dbReference type="EMBL" id="CAG8482073.1"/>
    </source>
</evidence>
<dbReference type="Pfam" id="PF08238">
    <property type="entry name" value="Sel1"/>
    <property type="match status" value="2"/>
</dbReference>
<comment type="similarity">
    <text evidence="1">Belongs to the sel-1 family.</text>
</comment>
<reference evidence="2" key="1">
    <citation type="submission" date="2021-06" db="EMBL/GenBank/DDBJ databases">
        <authorList>
            <person name="Kallberg Y."/>
            <person name="Tangrot J."/>
            <person name="Rosling A."/>
        </authorList>
    </citation>
    <scope>NUCLEOTIDE SEQUENCE</scope>
    <source>
        <strain evidence="2">FL130A</strain>
    </source>
</reference>
<dbReference type="SMART" id="SM00671">
    <property type="entry name" value="SEL1"/>
    <property type="match status" value="2"/>
</dbReference>
<dbReference type="InterPro" id="IPR036537">
    <property type="entry name" value="Adaptor_Cbl_N_dom_sf"/>
</dbReference>
<dbReference type="AlphaFoldDB" id="A0A9N8ZBC7"/>
<dbReference type="OrthoDB" id="2384430at2759"/>
<gene>
    <name evidence="2" type="ORF">ALEPTO_LOCUS2541</name>
</gene>
<sequence>MVGIGPSNQHHEVNQQLNEFEWSSELNNTDVPMEGVEVPIIRTDFTIFSPLIKEVQKYADKIGDSYEKAEHNRRVCSVLLKRANSAAVEVKSLRQLKKDYNWFFENSSNYPIFQGFVKVIEKIQNFVNNVSQLQGVMKYFNEYRTPEFSMDRKFDSLIVEFEKSTEELIIALQNRFVFVKPKGQNVEDNEAINLDMRDIQKYIETIAATSYEPSDRPTLKDIFTELFDLSKKNLPATQRQSVNLPIPTPILSSVQIVQDAITIHKSRNGDRKSAYQIFCKYADLGDSTAKYWVGYYLYYNCLNEQRTSEQHRVAIIRAARFFKETADMDLPEAQLRYGHCLWKGEGVEKNVIEAVAYFEKSADNGNSTAMYNVGNMYYNGNGVIQNIEKGAYYLRLAALKGQPKAIDMCKRCRISL</sequence>
<dbReference type="GO" id="GO:0007166">
    <property type="term" value="P:cell surface receptor signaling pathway"/>
    <property type="evidence" value="ECO:0007669"/>
    <property type="project" value="InterPro"/>
</dbReference>
<dbReference type="SUPFAM" id="SSF81901">
    <property type="entry name" value="HCP-like"/>
    <property type="match status" value="1"/>
</dbReference>
<dbReference type="InterPro" id="IPR059179">
    <property type="entry name" value="MLKL-like_MCAfunc"/>
</dbReference>